<evidence type="ECO:0000313" key="2">
    <source>
        <dbReference type="EMBL" id="KAL1244449.1"/>
    </source>
</evidence>
<dbReference type="Proteomes" id="UP001558632">
    <property type="component" value="Unassembled WGS sequence"/>
</dbReference>
<name>A0ABR3KXX6_TRISP</name>
<evidence type="ECO:0000256" key="1">
    <source>
        <dbReference type="SAM" id="MobiDB-lite"/>
    </source>
</evidence>
<organism evidence="2 3">
    <name type="scientific">Trichinella spiralis</name>
    <name type="common">Trichina worm</name>
    <dbReference type="NCBI Taxonomy" id="6334"/>
    <lineage>
        <taxon>Eukaryota</taxon>
        <taxon>Metazoa</taxon>
        <taxon>Ecdysozoa</taxon>
        <taxon>Nematoda</taxon>
        <taxon>Enoplea</taxon>
        <taxon>Dorylaimia</taxon>
        <taxon>Trichinellida</taxon>
        <taxon>Trichinellidae</taxon>
        <taxon>Trichinella</taxon>
    </lineage>
</organism>
<keyword evidence="3" id="KW-1185">Reference proteome</keyword>
<evidence type="ECO:0000313" key="3">
    <source>
        <dbReference type="Proteomes" id="UP001558632"/>
    </source>
</evidence>
<dbReference type="EMBL" id="JBEUSY010000132">
    <property type="protein sequence ID" value="KAL1244449.1"/>
    <property type="molecule type" value="Genomic_DNA"/>
</dbReference>
<comment type="caution">
    <text evidence="2">The sequence shown here is derived from an EMBL/GenBank/DDBJ whole genome shotgun (WGS) entry which is preliminary data.</text>
</comment>
<reference evidence="2 3" key="1">
    <citation type="submission" date="2024-07" db="EMBL/GenBank/DDBJ databases">
        <title>Enhanced genomic and transcriptomic resources for Trichinella pseudospiralis and T. spiralis underpin the discovery of pronounced molecular differences between stages and species.</title>
        <authorList>
            <person name="Pasi K.K."/>
            <person name="La Rosa G."/>
            <person name="Gomez-Morales M.A."/>
            <person name="Tosini F."/>
            <person name="Sumanam S."/>
            <person name="Young N.D."/>
            <person name="Chang B.C."/>
            <person name="Robin G.B."/>
        </authorList>
    </citation>
    <scope>NUCLEOTIDE SEQUENCE [LARGE SCALE GENOMIC DNA]</scope>
    <source>
        <strain evidence="2">ISS534</strain>
    </source>
</reference>
<sequence>MIKLSQFFKLQHHMSALNCLVFLFFKIEKFILKYELFSINELEICDKFHNLTRRKSFSQQSELSISSRSISSVSSTGILTVDKEYSGLLANVETAHQKLSQLAEKQAALGKQAKRLEKCTNQYANLLSAARAASEISAPVGKFPPPPSSSSSKVSSVEAIRDVRMSRNAFLKEIAYTEADLPTPVLKDVARPQLLFNNDDANLLPEATPLEEDLVSTSSSTRSSLRVSLRLNESQQANLDALKASFRSVSKRISGFSQHDKEKISPSNSSSKRTHSETPIKNIGKMYTKDARQSSIFDFHSDKEVDKHSHVQNWVSRQNVTKSASFHSLNASIIIEPQQQQLKHQDVTVDKKTKSRMEEEKCDVVMQNNFPQKSKVALFPCNLSPIPRVQKSVVKEKQRSLAEQKNVLFNSFQALVHNDPNDKLNESSQRSASVKSSQKTEICFIDEYVERELPDVKVVSNFSVKQRKSVTPKNDHTVASIRFPSKLPFLPCKTSNSHSFYANVQELLQTIKLNAPSLYQSCIRSKIPLEKEKFIPKFVEHLKEKIDSLCSEICADLRMFDKIEEELSDCVDEDRRQELIVRRAQFAKSIANTDAEIRFMRNHLEKLEKDCNGKKEFRSRSVSPLHSKEYLLNHIYQPTVSSLNKARPLHHSAYRPRGNVCQTRDTLRDIKAIQDIIKGKFNFYHIIIAQTCSNFKFLTNVRPQTVHLPRKPVWQIMKTLNATVVS</sequence>
<accession>A0ABR3KXX6</accession>
<proteinExistence type="predicted"/>
<protein>
    <submittedName>
        <fullName evidence="2">CDK5 regulatory subunit-associated protein</fullName>
    </submittedName>
</protein>
<gene>
    <name evidence="2" type="ORF">TSPI_06158</name>
</gene>
<feature type="region of interest" description="Disordered" evidence="1">
    <location>
        <begin position="253"/>
        <end position="282"/>
    </location>
</feature>